<evidence type="ECO:0000256" key="2">
    <source>
        <dbReference type="SAM" id="SignalP"/>
    </source>
</evidence>
<sequence length="532" mass="56821">MSATKRAATWLALTGLVGAAAVTSTVTASAASVELPVYAVRSAGLSLEQATALQRAFGLKSVERDQDGSVSFTDEATYLKVPGLDKGAGRPDEDGLPTHETQLDVEALKQLRAVPTDVAVKKVQEALRGAGLLPANAVASATNTTFDVVGTDGSVVVSAPLDTAVSFAFSLDGIPLEGGGAKVRVALDGQGAVSGLVYSTRDLVKVGTVKSLDLTEARTRCAKVFAADTQITGVSYAYDAPALSEKPTRLEPSIRCAGTDPNGATVQPVTLPAAVDGKLPEPGPTQPPRTETGGGVSAQWIPRIDVGSEGTGRCAGLPWTANDVNGFNNQFTSRGIPVQYSWLDQNAWERDFKDPAFAGGWDQLYADDVDLSYWHGRGSPTGFSFAGCSSNTDTFLSNRDARWGNRDLEWISLFTASILQTSAGGQNWAQRWGRAFNGLHQINSFETVSYHHASHGARYGNYLLRNRPAPMKVRDAWAQASIDTQPPWVRWATMGPIGYSWIANYNDYFWNKGPVGPDTLPTVGFWRISGWS</sequence>
<dbReference type="HOGENOM" id="CLU_482265_0_0_11"/>
<feature type="region of interest" description="Disordered" evidence="1">
    <location>
        <begin position="275"/>
        <end position="296"/>
    </location>
</feature>
<dbReference type="AlphaFoldDB" id="K0JS17"/>
<feature type="signal peptide" evidence="2">
    <location>
        <begin position="1"/>
        <end position="30"/>
    </location>
</feature>
<name>K0JS17_SACES</name>
<dbReference type="BioCyc" id="SESP1179773:BN6_RS04765-MONOMER"/>
<evidence type="ECO:0000313" key="3">
    <source>
        <dbReference type="EMBL" id="CCH28297.1"/>
    </source>
</evidence>
<protein>
    <recommendedName>
        <fullName evidence="5">Secreted protein</fullName>
    </recommendedName>
</protein>
<dbReference type="PATRIC" id="fig|1179773.3.peg.972"/>
<proteinExistence type="predicted"/>
<keyword evidence="2" id="KW-0732">Signal</keyword>
<reference evidence="3 4" key="1">
    <citation type="journal article" date="2012" name="BMC Genomics">
        <title>Complete genome sequence of Saccharothrix espanaensis DSM 44229T and comparison to the other completely sequenced Pseudonocardiaceae.</title>
        <authorList>
            <person name="Strobel T."/>
            <person name="Al-Dilaimi A."/>
            <person name="Blom J."/>
            <person name="Gessner A."/>
            <person name="Kalinowski J."/>
            <person name="Luzhetska M."/>
            <person name="Puhler A."/>
            <person name="Szczepanowski R."/>
            <person name="Bechthold A."/>
            <person name="Ruckert C."/>
        </authorList>
    </citation>
    <scope>NUCLEOTIDE SEQUENCE [LARGE SCALE GENOMIC DNA]</scope>
    <source>
        <strain evidence="4">ATCC 51144 / DSM 44229 / JCM 9112 / NBRC 15066 / NRRL 15764</strain>
    </source>
</reference>
<dbReference type="EMBL" id="HE804045">
    <property type="protein sequence ID" value="CCH28297.1"/>
    <property type="molecule type" value="Genomic_DNA"/>
</dbReference>
<organism evidence="3 4">
    <name type="scientific">Saccharothrix espanaensis (strain ATCC 51144 / DSM 44229 / JCM 9112 / NBRC 15066 / NRRL 15764)</name>
    <dbReference type="NCBI Taxonomy" id="1179773"/>
    <lineage>
        <taxon>Bacteria</taxon>
        <taxon>Bacillati</taxon>
        <taxon>Actinomycetota</taxon>
        <taxon>Actinomycetes</taxon>
        <taxon>Pseudonocardiales</taxon>
        <taxon>Pseudonocardiaceae</taxon>
        <taxon>Saccharothrix</taxon>
    </lineage>
</organism>
<evidence type="ECO:0000313" key="4">
    <source>
        <dbReference type="Proteomes" id="UP000006281"/>
    </source>
</evidence>
<dbReference type="KEGG" id="sesp:BN6_09680"/>
<gene>
    <name evidence="3" type="ordered locus">BN6_09680</name>
</gene>
<dbReference type="RefSeq" id="WP_015098410.1">
    <property type="nucleotide sequence ID" value="NC_019673.1"/>
</dbReference>
<dbReference type="Proteomes" id="UP000006281">
    <property type="component" value="Chromosome"/>
</dbReference>
<dbReference type="eggNOG" id="ENOG502Z9IS">
    <property type="taxonomic scope" value="Bacteria"/>
</dbReference>
<evidence type="ECO:0008006" key="5">
    <source>
        <dbReference type="Google" id="ProtNLM"/>
    </source>
</evidence>
<dbReference type="Pfam" id="PF19872">
    <property type="entry name" value="DUF6345"/>
    <property type="match status" value="1"/>
</dbReference>
<dbReference type="InterPro" id="IPR045926">
    <property type="entry name" value="DUF6345"/>
</dbReference>
<keyword evidence="4" id="KW-1185">Reference proteome</keyword>
<feature type="chain" id="PRO_5003833851" description="Secreted protein" evidence="2">
    <location>
        <begin position="31"/>
        <end position="532"/>
    </location>
</feature>
<accession>K0JS17</accession>
<dbReference type="OrthoDB" id="3652569at2"/>
<evidence type="ECO:0000256" key="1">
    <source>
        <dbReference type="SAM" id="MobiDB-lite"/>
    </source>
</evidence>